<dbReference type="AlphaFoldDB" id="A0A7Y8Y2E4"/>
<feature type="signal peptide" evidence="1">
    <location>
        <begin position="1"/>
        <end position="21"/>
    </location>
</feature>
<dbReference type="InterPro" id="IPR011989">
    <property type="entry name" value="ARM-like"/>
</dbReference>
<evidence type="ECO:0000313" key="2">
    <source>
        <dbReference type="EMBL" id="NYA71334.1"/>
    </source>
</evidence>
<proteinExistence type="predicted"/>
<dbReference type="InterPro" id="IPR016024">
    <property type="entry name" value="ARM-type_fold"/>
</dbReference>
<reference evidence="2 3" key="1">
    <citation type="submission" date="2020-07" db="EMBL/GenBank/DDBJ databases">
        <authorList>
            <person name="Sun Q."/>
        </authorList>
    </citation>
    <scope>NUCLEOTIDE SEQUENCE [LARGE SCALE GENOMIC DNA]</scope>
    <source>
        <strain evidence="2 3">MAH-1</strain>
    </source>
</reference>
<gene>
    <name evidence="2" type="ORF">HZF10_10410</name>
</gene>
<evidence type="ECO:0000313" key="3">
    <source>
        <dbReference type="Proteomes" id="UP000535020"/>
    </source>
</evidence>
<comment type="caution">
    <text evidence="2">The sequence shown here is derived from an EMBL/GenBank/DDBJ whole genome shotgun (WGS) entry which is preliminary data.</text>
</comment>
<accession>A0A7Y8Y2E4</accession>
<organism evidence="2 3">
    <name type="scientific">Flavobacterium agri</name>
    <dbReference type="NCBI Taxonomy" id="2743471"/>
    <lineage>
        <taxon>Bacteria</taxon>
        <taxon>Pseudomonadati</taxon>
        <taxon>Bacteroidota</taxon>
        <taxon>Flavobacteriia</taxon>
        <taxon>Flavobacteriales</taxon>
        <taxon>Flavobacteriaceae</taxon>
        <taxon>Flavobacterium</taxon>
    </lineage>
</organism>
<dbReference type="Pfam" id="PF03130">
    <property type="entry name" value="HEAT_PBS"/>
    <property type="match status" value="1"/>
</dbReference>
<dbReference type="InterPro" id="IPR004155">
    <property type="entry name" value="PBS_lyase_HEAT"/>
</dbReference>
<feature type="chain" id="PRO_5030990048" evidence="1">
    <location>
        <begin position="22"/>
        <end position="618"/>
    </location>
</feature>
<keyword evidence="1" id="KW-0732">Signal</keyword>
<name>A0A7Y8Y2E4_9FLAO</name>
<dbReference type="EMBL" id="JACBJI010000004">
    <property type="protein sequence ID" value="NYA71334.1"/>
    <property type="molecule type" value="Genomic_DNA"/>
</dbReference>
<dbReference type="RefSeq" id="WP_176006148.1">
    <property type="nucleotide sequence ID" value="NZ_JABWMI010000011.1"/>
</dbReference>
<protein>
    <submittedName>
        <fullName evidence="2">HEAT repeat domain-containing protein</fullName>
    </submittedName>
</protein>
<keyword evidence="3" id="KW-1185">Reference proteome</keyword>
<dbReference type="SUPFAM" id="SSF48371">
    <property type="entry name" value="ARM repeat"/>
    <property type="match status" value="1"/>
</dbReference>
<evidence type="ECO:0000256" key="1">
    <source>
        <dbReference type="SAM" id="SignalP"/>
    </source>
</evidence>
<dbReference type="Proteomes" id="UP000535020">
    <property type="component" value="Unassembled WGS sequence"/>
</dbReference>
<sequence length="618" mass="71099">MKRFQHLIISLFLIASMNAKADSWIDPTWRKMLDNSDVVALVEYVSSGDFNAKAKIVSMYKGALKVGDVIEISEFSNRYGPIDKMEKGDRYVVFLNRRDKSDQVLSYYVQSPTSGDLKVKGKNVQYDLTSTTFHQNQHFHSLKQFEEFLEAYYDRKKAPKLISQLRPRLLSDADPEVVAQHLMKLYFLGFDEFEEVYDEFADYGSVTTKYALAQLLGNVRNDQSREVLFKLLKDDSSLVQGEAVRQLKKEPIEIVGPLLVEHLKTASSRNYGPINLMDPVMNRSDGGKNEIIRALGEMRYKAAVPALLPLLNTNDPDQFKLVVESLKAIGSKEYIPYFNSNLLQKNEELASTIATFIVSDSLNECLPSLKYFISNCNRNSRRDQSWMITNLSALKSSDIKNFLLFDYQRFQTYADTLESRKQLKWNAAYIESFTRLKTKEARPYIYASIYDWMGISPDFVRNPALFDLKKSEERALSEKFNSLPDFKNYKLSHDIAFIRESEESTGKKVAVYHMIEVVIPSEEEPKSARQRIAKLLEIAPKNVYIRFDSGAYYNESQDRFDEKRPNNPANLFIEYAKAIPNQKDAAFLQALIDNGYISEPYYKERALDAIKSIKVALP</sequence>
<dbReference type="Gene3D" id="1.25.10.10">
    <property type="entry name" value="Leucine-rich Repeat Variant"/>
    <property type="match status" value="1"/>
</dbReference>